<accession>A0AC35FQ24</accession>
<dbReference type="WBParaSite" id="PS1159_v2.g19204.t1">
    <property type="protein sequence ID" value="PS1159_v2.g19204.t1"/>
    <property type="gene ID" value="PS1159_v2.g19204"/>
</dbReference>
<organism evidence="1 2">
    <name type="scientific">Panagrolaimus sp. PS1159</name>
    <dbReference type="NCBI Taxonomy" id="55785"/>
    <lineage>
        <taxon>Eukaryota</taxon>
        <taxon>Metazoa</taxon>
        <taxon>Ecdysozoa</taxon>
        <taxon>Nematoda</taxon>
        <taxon>Chromadorea</taxon>
        <taxon>Rhabditida</taxon>
        <taxon>Tylenchina</taxon>
        <taxon>Panagrolaimomorpha</taxon>
        <taxon>Panagrolaimoidea</taxon>
        <taxon>Panagrolaimidae</taxon>
        <taxon>Panagrolaimus</taxon>
    </lineage>
</organism>
<reference evidence="2" key="1">
    <citation type="submission" date="2022-11" db="UniProtKB">
        <authorList>
            <consortium name="WormBaseParasite"/>
        </authorList>
    </citation>
    <scope>IDENTIFICATION</scope>
</reference>
<sequence>MTNVRGKASNCLTLLKNNTCLETIDGSIILTNLTMDKLYGVMICGVMDPKNLTFPSINVTNRAIKTKANRLIINSKEFKKSKTGLIIGIILGIVGAIILASCIAFIIFYRRQKRENAIAKLTIETMTKEYQQRYVDMPKKNDTWELERRQLLIYDDKKLGSGAFGAVYLAKLIGKAEGSKDAQSTLGVNLMRAENCLVAVKMLPEYADDLSKSEFLREIGLMKTLGYHERLVNMLACVTESEPYCLVVEYCGDGDLLHFLREKCKYMLMLDEQNVDYSSPDAKFDENMIMTVKQLLQYAVQISGGLEYLSQKGFVHRDVAARNVLVHEGISVKIGDFGLCRYIYAESSNYKSKGGRLPIKWMSPEAIRHYEFTSKSDVWSYGILMFEIITLGGTPYPGIQPDDMLKYLESGNRMPRPDNCPEDFYEIMKSCWAADPAARPDFSMIKQKLALQLEEITDEYSYLKLDAQKDYYNVAYKEKDNTELSIPSDSIVTEPPPQKTVSSFFKPMIPPRASELNGKHDLEKNDSGVSIELDSDRYVSSPKISHSKDNSAYSDSSSSDV</sequence>
<dbReference type="Proteomes" id="UP000887580">
    <property type="component" value="Unplaced"/>
</dbReference>
<evidence type="ECO:0000313" key="2">
    <source>
        <dbReference type="WBParaSite" id="PS1159_v2.g19204.t1"/>
    </source>
</evidence>
<name>A0AC35FQ24_9BILA</name>
<evidence type="ECO:0000313" key="1">
    <source>
        <dbReference type="Proteomes" id="UP000887580"/>
    </source>
</evidence>
<protein>
    <submittedName>
        <fullName evidence="2">Protein kinase domain-containing protein</fullName>
    </submittedName>
</protein>
<proteinExistence type="predicted"/>